<keyword evidence="2" id="KW-1185">Reference proteome</keyword>
<accession>A0A3M8B0T2</accession>
<dbReference type="AlphaFoldDB" id="A0A3M8B0T2"/>
<dbReference type="Proteomes" id="UP000268829">
    <property type="component" value="Unassembled WGS sequence"/>
</dbReference>
<name>A0A3M8B0T2_9BACL</name>
<dbReference type="OrthoDB" id="2476712at2"/>
<proteinExistence type="predicted"/>
<dbReference type="RefSeq" id="WP_122904896.1">
    <property type="nucleotide sequence ID" value="NZ_RHHS01000027.1"/>
</dbReference>
<comment type="caution">
    <text evidence="1">The sequence shown here is derived from an EMBL/GenBank/DDBJ whole genome shotgun (WGS) entry which is preliminary data.</text>
</comment>
<evidence type="ECO:0000313" key="1">
    <source>
        <dbReference type="EMBL" id="RNB56932.1"/>
    </source>
</evidence>
<gene>
    <name evidence="1" type="ORF">EDM57_11470</name>
</gene>
<evidence type="ECO:0000313" key="2">
    <source>
        <dbReference type="Proteomes" id="UP000268829"/>
    </source>
</evidence>
<sequence>MNEFMIVAIPLLLGIVGFVCLLLGLFGFHPKQVRRNLTISGICFFLLFAYLIIGYIYMAPAVALLLF</sequence>
<dbReference type="EMBL" id="RHHS01000027">
    <property type="protein sequence ID" value="RNB56932.1"/>
    <property type="molecule type" value="Genomic_DNA"/>
</dbReference>
<organism evidence="1 2">
    <name type="scientific">Brevibacillus gelatini</name>
    <dbReference type="NCBI Taxonomy" id="1655277"/>
    <lineage>
        <taxon>Bacteria</taxon>
        <taxon>Bacillati</taxon>
        <taxon>Bacillota</taxon>
        <taxon>Bacilli</taxon>
        <taxon>Bacillales</taxon>
        <taxon>Paenibacillaceae</taxon>
        <taxon>Brevibacillus</taxon>
    </lineage>
</organism>
<protein>
    <submittedName>
        <fullName evidence="1">Uncharacterized protein</fullName>
    </submittedName>
</protein>
<reference evidence="1 2" key="1">
    <citation type="submission" date="2018-10" db="EMBL/GenBank/DDBJ databases">
        <title>Phylogenomics of Brevibacillus.</title>
        <authorList>
            <person name="Dunlap C."/>
        </authorList>
    </citation>
    <scope>NUCLEOTIDE SEQUENCE [LARGE SCALE GENOMIC DNA]</scope>
    <source>
        <strain evidence="1 2">DSM 100115</strain>
    </source>
</reference>